<dbReference type="Pfam" id="PF07506">
    <property type="entry name" value="RepB"/>
    <property type="match status" value="1"/>
</dbReference>
<dbReference type="Gene3D" id="3.90.1530.30">
    <property type="match status" value="1"/>
</dbReference>
<dbReference type="GO" id="GO:0005694">
    <property type="term" value="C:chromosome"/>
    <property type="evidence" value="ECO:0007669"/>
    <property type="project" value="TreeGrafter"/>
</dbReference>
<proteinExistence type="inferred from homology"/>
<organism evidence="4 5">
    <name type="scientific">Shinella zoogloeoides</name>
    <name type="common">Crabtreella saccharophila</name>
    <dbReference type="NCBI Taxonomy" id="352475"/>
    <lineage>
        <taxon>Bacteria</taxon>
        <taxon>Pseudomonadati</taxon>
        <taxon>Pseudomonadota</taxon>
        <taxon>Alphaproteobacteria</taxon>
        <taxon>Hyphomicrobiales</taxon>
        <taxon>Rhizobiaceae</taxon>
        <taxon>Shinella</taxon>
    </lineage>
</organism>
<dbReference type="SMART" id="SM00470">
    <property type="entry name" value="ParB"/>
    <property type="match status" value="1"/>
</dbReference>
<dbReference type="InterPro" id="IPR003115">
    <property type="entry name" value="ParB_N"/>
</dbReference>
<dbReference type="InterPro" id="IPR004437">
    <property type="entry name" value="ParB/RepB/Spo0J"/>
</dbReference>
<comment type="caution">
    <text evidence="4">The sequence shown here is derived from an EMBL/GenBank/DDBJ whole genome shotgun (WGS) entry which is preliminary data.</text>
</comment>
<dbReference type="SUPFAM" id="SSF110849">
    <property type="entry name" value="ParB/Sulfiredoxin"/>
    <property type="match status" value="1"/>
</dbReference>
<feature type="domain" description="ParB-like N-terminal" evidence="3">
    <location>
        <begin position="65"/>
        <end position="157"/>
    </location>
</feature>
<sequence>MIKRRDAVKDYLTPIEPSAEPSPRAKPAVQSGALNSMNQAIANLASEADRAEALQLQLEAGETIVELDPKVIHGSFVKDRLDGFTDPKFIELREGLKTSEQIIPVLVRPHPDIKGEYQLAFGHRRVEALRQLGRKVKAIVRNLSDEDLILAQGKENTDRADLSFIEKALFALRLDQQGVRRQVIMDALTITSKGVLSGMISLASSLPTELIEAIGSAPSIGRPRWETFAQLLADPSHESTWRELIRQEQFHALSSDARFERTLKSVAVRKEKVSDEQIIKTGEGRKIATAQSSKRAVKLTIPTKHTGEFAQFLLRKLPDIYEEFAASAANTTSDNE</sequence>
<dbReference type="InterPro" id="IPR050336">
    <property type="entry name" value="Chromosome_partition/occlusion"/>
</dbReference>
<dbReference type="EMBL" id="WUML01000015">
    <property type="protein sequence ID" value="MXO01840.1"/>
    <property type="molecule type" value="Genomic_DNA"/>
</dbReference>
<dbReference type="PANTHER" id="PTHR33375:SF1">
    <property type="entry name" value="CHROMOSOME-PARTITIONING PROTEIN PARB-RELATED"/>
    <property type="match status" value="1"/>
</dbReference>
<evidence type="ECO:0000259" key="3">
    <source>
        <dbReference type="SMART" id="SM00470"/>
    </source>
</evidence>
<dbReference type="GO" id="GO:0003677">
    <property type="term" value="F:DNA binding"/>
    <property type="evidence" value="ECO:0007669"/>
    <property type="project" value="InterPro"/>
</dbReference>
<dbReference type="OrthoDB" id="7908920at2"/>
<dbReference type="InterPro" id="IPR017819">
    <property type="entry name" value="Plasmid_partition_RepB"/>
</dbReference>
<dbReference type="Gene3D" id="1.10.10.2830">
    <property type="match status" value="1"/>
</dbReference>
<dbReference type="RefSeq" id="WP_063832226.1">
    <property type="nucleotide sequence ID" value="NZ_WUML01000015.1"/>
</dbReference>
<dbReference type="NCBIfam" id="TIGR00180">
    <property type="entry name" value="parB_part"/>
    <property type="match status" value="1"/>
</dbReference>
<dbReference type="PANTHER" id="PTHR33375">
    <property type="entry name" value="CHROMOSOME-PARTITIONING PROTEIN PARB-RELATED"/>
    <property type="match status" value="1"/>
</dbReference>
<dbReference type="Pfam" id="PF02195">
    <property type="entry name" value="ParB_N"/>
    <property type="match status" value="1"/>
</dbReference>
<reference evidence="4 5" key="1">
    <citation type="submission" date="2019-12" db="EMBL/GenBank/DDBJ databases">
        <title>Shinella granuli gen. nov., sp. nov., and proposal of the reclassification of Zoogloea ramigera ATCC 19623 as Shinella zoogloeoides sp. nov.</title>
        <authorList>
            <person name="Gao J."/>
        </authorList>
    </citation>
    <scope>NUCLEOTIDE SEQUENCE [LARGE SCALE GENOMIC DNA]</scope>
    <source>
        <strain evidence="4 5">DSM 287</strain>
    </source>
</reference>
<dbReference type="InterPro" id="IPR036086">
    <property type="entry name" value="ParB/Sulfiredoxin_sf"/>
</dbReference>
<evidence type="ECO:0000313" key="5">
    <source>
        <dbReference type="Proteomes" id="UP000440304"/>
    </source>
</evidence>
<name>A0A6N8TL27_SHIZO</name>
<gene>
    <name evidence="4" type="primary">repB</name>
    <name evidence="4" type="ORF">GR156_16085</name>
</gene>
<dbReference type="InterPro" id="IPR037972">
    <property type="entry name" value="RepB_N"/>
</dbReference>
<dbReference type="NCBIfam" id="TIGR03454">
    <property type="entry name" value="partition_RepB"/>
    <property type="match status" value="1"/>
</dbReference>
<feature type="region of interest" description="Disordered" evidence="2">
    <location>
        <begin position="1"/>
        <end position="29"/>
    </location>
</feature>
<evidence type="ECO:0000256" key="1">
    <source>
        <dbReference type="ARBA" id="ARBA00006295"/>
    </source>
</evidence>
<dbReference type="InterPro" id="IPR011111">
    <property type="entry name" value="Plasmid_RepB"/>
</dbReference>
<evidence type="ECO:0000256" key="2">
    <source>
        <dbReference type="SAM" id="MobiDB-lite"/>
    </source>
</evidence>
<comment type="similarity">
    <text evidence="1">Belongs to the ParB family.</text>
</comment>
<dbReference type="GO" id="GO:0007059">
    <property type="term" value="P:chromosome segregation"/>
    <property type="evidence" value="ECO:0007669"/>
    <property type="project" value="TreeGrafter"/>
</dbReference>
<dbReference type="Proteomes" id="UP000440304">
    <property type="component" value="Unassembled WGS sequence"/>
</dbReference>
<accession>A0A6N8TL27</accession>
<dbReference type="CDD" id="cd16405">
    <property type="entry name" value="RepB_like_N"/>
    <property type="match status" value="1"/>
</dbReference>
<protein>
    <submittedName>
        <fullName evidence="4">Plasmid partitioning protein RepB</fullName>
    </submittedName>
</protein>
<evidence type="ECO:0000313" key="4">
    <source>
        <dbReference type="EMBL" id="MXO01840.1"/>
    </source>
</evidence>
<dbReference type="AlphaFoldDB" id="A0A6N8TL27"/>